<evidence type="ECO:0000313" key="8">
    <source>
        <dbReference type="EMBL" id="CAG8539157.1"/>
    </source>
</evidence>
<keyword evidence="3" id="KW-0698">rRNA processing</keyword>
<evidence type="ECO:0000256" key="6">
    <source>
        <dbReference type="ARBA" id="ARBA00029455"/>
    </source>
</evidence>
<feature type="region of interest" description="Disordered" evidence="7">
    <location>
        <begin position="328"/>
        <end position="357"/>
    </location>
</feature>
<comment type="similarity">
    <text evidence="6">Belongs to the MPP10 family.</text>
</comment>
<evidence type="ECO:0000256" key="5">
    <source>
        <dbReference type="ARBA" id="ARBA00023274"/>
    </source>
</evidence>
<evidence type="ECO:0000256" key="2">
    <source>
        <dbReference type="ARBA" id="ARBA00022517"/>
    </source>
</evidence>
<organism evidence="8 9">
    <name type="scientific">Paraglomus occultum</name>
    <dbReference type="NCBI Taxonomy" id="144539"/>
    <lineage>
        <taxon>Eukaryota</taxon>
        <taxon>Fungi</taxon>
        <taxon>Fungi incertae sedis</taxon>
        <taxon>Mucoromycota</taxon>
        <taxon>Glomeromycotina</taxon>
        <taxon>Glomeromycetes</taxon>
        <taxon>Paraglomerales</taxon>
        <taxon>Paraglomeraceae</taxon>
        <taxon>Paraglomus</taxon>
    </lineage>
</organism>
<dbReference type="GO" id="GO:0005732">
    <property type="term" value="C:sno(s)RNA-containing ribonucleoprotein complex"/>
    <property type="evidence" value="ECO:0007669"/>
    <property type="project" value="InterPro"/>
</dbReference>
<evidence type="ECO:0000256" key="3">
    <source>
        <dbReference type="ARBA" id="ARBA00022552"/>
    </source>
</evidence>
<evidence type="ECO:0000256" key="1">
    <source>
        <dbReference type="ARBA" id="ARBA00004604"/>
    </source>
</evidence>
<dbReference type="PANTHER" id="PTHR17039:SF0">
    <property type="entry name" value="U3 SMALL NUCLEOLAR RIBONUCLEOPROTEIN PROTEIN MPP10"/>
    <property type="match status" value="1"/>
</dbReference>
<feature type="compositionally biased region" description="Acidic residues" evidence="7">
    <location>
        <begin position="7"/>
        <end position="28"/>
    </location>
</feature>
<keyword evidence="5" id="KW-0687">Ribonucleoprotein</keyword>
<evidence type="ECO:0000256" key="7">
    <source>
        <dbReference type="SAM" id="MobiDB-lite"/>
    </source>
</evidence>
<dbReference type="GO" id="GO:0006364">
    <property type="term" value="P:rRNA processing"/>
    <property type="evidence" value="ECO:0007669"/>
    <property type="project" value="UniProtKB-KW"/>
</dbReference>
<dbReference type="InterPro" id="IPR012173">
    <property type="entry name" value="Mpp10"/>
</dbReference>
<dbReference type="AlphaFoldDB" id="A0A9N9FJT2"/>
<name>A0A9N9FJT2_9GLOM</name>
<feature type="region of interest" description="Disordered" evidence="7">
    <location>
        <begin position="1"/>
        <end position="105"/>
    </location>
</feature>
<dbReference type="Proteomes" id="UP000789572">
    <property type="component" value="Unassembled WGS sequence"/>
</dbReference>
<evidence type="ECO:0000256" key="4">
    <source>
        <dbReference type="ARBA" id="ARBA00023242"/>
    </source>
</evidence>
<keyword evidence="2" id="KW-0690">Ribosome biogenesis</keyword>
<protein>
    <submittedName>
        <fullName evidence="8">3904_t:CDS:1</fullName>
    </submittedName>
</protein>
<dbReference type="EMBL" id="CAJVPJ010000577">
    <property type="protein sequence ID" value="CAG8539157.1"/>
    <property type="molecule type" value="Genomic_DNA"/>
</dbReference>
<comment type="subcellular location">
    <subcellularLocation>
        <location evidence="1">Nucleus</location>
        <location evidence="1">Nucleolus</location>
    </subcellularLocation>
</comment>
<dbReference type="PANTHER" id="PTHR17039">
    <property type="entry name" value="U3 SMALL NUCLEOLAR RIBONUCLEOPROTEIN PROTEIN MPP10"/>
    <property type="match status" value="1"/>
</dbReference>
<gene>
    <name evidence="8" type="ORF">POCULU_LOCUS4447</name>
</gene>
<proteinExistence type="inferred from homology"/>
<dbReference type="GO" id="GO:0034457">
    <property type="term" value="C:Mpp10 complex"/>
    <property type="evidence" value="ECO:0007669"/>
    <property type="project" value="InterPro"/>
</dbReference>
<comment type="caution">
    <text evidence="8">The sequence shown here is derived from an EMBL/GenBank/DDBJ whole genome shotgun (WGS) entry which is preliminary data.</text>
</comment>
<feature type="region of interest" description="Disordered" evidence="7">
    <location>
        <begin position="374"/>
        <end position="401"/>
    </location>
</feature>
<keyword evidence="4" id="KW-0539">Nucleus</keyword>
<sequence>MNRLQELEDLQDESDELEDFDESDDEDALNANDIKYADFFETPKNQRKRKADSADASTSDEYLISDDEEDSASPSEALKKKVNDLFAQDDSDHDDEPKSTFQKQQDKLMKRIKLLEAENVAEKDWTMTGEASSKDRPINSLLEEDLEYDFVSKPVPVITEDVTNKLEEIIKRRILDGTFDDVERKQDPNFRPFLPSKVIELSHEKSQKSLAEIYEDEYVKQTSGDKTNEKDESLRKEHEQIEDMFKDLCFKLDALSNFHYTPKPPKPEVTVITNVAAINMEEIIPLNVNDSNLLAPEEVYDKKNAEVKGETELTSADKKNIRVKKKRAKKKAKKMREREEKVIEKMNPGLVKNHSKKKVLDKLIGQKNVTIIARDGKKESLGKKPEGKNRVNTSKAEDLRL</sequence>
<dbReference type="OrthoDB" id="445326at2759"/>
<accession>A0A9N9FJT2</accession>
<dbReference type="Pfam" id="PF04006">
    <property type="entry name" value="Mpp10"/>
    <property type="match status" value="1"/>
</dbReference>
<evidence type="ECO:0000313" key="9">
    <source>
        <dbReference type="Proteomes" id="UP000789572"/>
    </source>
</evidence>
<dbReference type="GO" id="GO:0032040">
    <property type="term" value="C:small-subunit processome"/>
    <property type="evidence" value="ECO:0007669"/>
    <property type="project" value="TreeGrafter"/>
</dbReference>
<reference evidence="8" key="1">
    <citation type="submission" date="2021-06" db="EMBL/GenBank/DDBJ databases">
        <authorList>
            <person name="Kallberg Y."/>
            <person name="Tangrot J."/>
            <person name="Rosling A."/>
        </authorList>
    </citation>
    <scope>NUCLEOTIDE SEQUENCE</scope>
    <source>
        <strain evidence="8">IA702</strain>
    </source>
</reference>
<keyword evidence="9" id="KW-1185">Reference proteome</keyword>